<keyword evidence="2" id="KW-0813">Transport</keyword>
<evidence type="ECO:0000256" key="2">
    <source>
        <dbReference type="ARBA" id="ARBA00022448"/>
    </source>
</evidence>
<name>A0A7C1BES1_UNCW3</name>
<evidence type="ECO:0000256" key="6">
    <source>
        <dbReference type="ARBA" id="ARBA00023136"/>
    </source>
</evidence>
<organism evidence="8">
    <name type="scientific">candidate division WOR-3 bacterium</name>
    <dbReference type="NCBI Taxonomy" id="2052148"/>
    <lineage>
        <taxon>Bacteria</taxon>
        <taxon>Bacteria division WOR-3</taxon>
    </lineage>
</organism>
<proteinExistence type="predicted"/>
<dbReference type="InterPro" id="IPR003667">
    <property type="entry name" value="NqrDE/RnfAE"/>
</dbReference>
<accession>A0A7C1BES1</accession>
<feature type="transmembrane region" description="Helical" evidence="7">
    <location>
        <begin position="35"/>
        <end position="52"/>
    </location>
</feature>
<evidence type="ECO:0000256" key="5">
    <source>
        <dbReference type="ARBA" id="ARBA00022989"/>
    </source>
</evidence>
<feature type="non-terminal residue" evidence="8">
    <location>
        <position position="53"/>
    </location>
</feature>
<dbReference type="EMBL" id="DRBW01000177">
    <property type="protein sequence ID" value="HDM90474.1"/>
    <property type="molecule type" value="Genomic_DNA"/>
</dbReference>
<dbReference type="GO" id="GO:0005886">
    <property type="term" value="C:plasma membrane"/>
    <property type="evidence" value="ECO:0007669"/>
    <property type="project" value="TreeGrafter"/>
</dbReference>
<keyword evidence="3 7" id="KW-0812">Transmembrane</keyword>
<evidence type="ECO:0000256" key="1">
    <source>
        <dbReference type="ARBA" id="ARBA00004127"/>
    </source>
</evidence>
<dbReference type="GO" id="GO:0012505">
    <property type="term" value="C:endomembrane system"/>
    <property type="evidence" value="ECO:0007669"/>
    <property type="project" value="UniProtKB-SubCell"/>
</dbReference>
<keyword evidence="4" id="KW-1278">Translocase</keyword>
<dbReference type="PANTHER" id="PTHR30335">
    <property type="entry name" value="INTEGRAL MEMBRANE PROTEIN OF SOXR-REDUCING COMPLEX"/>
    <property type="match status" value="1"/>
</dbReference>
<gene>
    <name evidence="8" type="ORF">ENG67_04615</name>
</gene>
<dbReference type="Pfam" id="PF02508">
    <property type="entry name" value="Rnf-Nqr"/>
    <property type="match status" value="1"/>
</dbReference>
<comment type="subcellular location">
    <subcellularLocation>
        <location evidence="1">Endomembrane system</location>
        <topology evidence="1">Multi-pass membrane protein</topology>
    </subcellularLocation>
</comment>
<evidence type="ECO:0000313" key="8">
    <source>
        <dbReference type="EMBL" id="HDM90474.1"/>
    </source>
</evidence>
<dbReference type="PANTHER" id="PTHR30335:SF0">
    <property type="entry name" value="ION-TRANSLOCATING OXIDOREDUCTASE COMPLEX SUBUNIT A"/>
    <property type="match status" value="1"/>
</dbReference>
<dbReference type="AlphaFoldDB" id="A0A7C1BES1"/>
<keyword evidence="6 7" id="KW-0472">Membrane</keyword>
<evidence type="ECO:0000256" key="4">
    <source>
        <dbReference type="ARBA" id="ARBA00022967"/>
    </source>
</evidence>
<evidence type="ECO:0000256" key="3">
    <source>
        <dbReference type="ARBA" id="ARBA00022692"/>
    </source>
</evidence>
<keyword evidence="5 7" id="KW-1133">Transmembrane helix</keyword>
<comment type="caution">
    <text evidence="8">The sequence shown here is derived from an EMBL/GenBank/DDBJ whole genome shotgun (WGS) entry which is preliminary data.</text>
</comment>
<dbReference type="InterPro" id="IPR050133">
    <property type="entry name" value="NqrDE/RnfAE_oxidrdctase"/>
</dbReference>
<evidence type="ECO:0000256" key="7">
    <source>
        <dbReference type="SAM" id="Phobius"/>
    </source>
</evidence>
<reference evidence="8" key="1">
    <citation type="journal article" date="2020" name="mSystems">
        <title>Genome- and Community-Level Interaction Insights into Carbon Utilization and Element Cycling Functions of Hydrothermarchaeota in Hydrothermal Sediment.</title>
        <authorList>
            <person name="Zhou Z."/>
            <person name="Liu Y."/>
            <person name="Xu W."/>
            <person name="Pan J."/>
            <person name="Luo Z.H."/>
            <person name="Li M."/>
        </authorList>
    </citation>
    <scope>NUCLEOTIDE SEQUENCE [LARGE SCALE GENOMIC DNA]</scope>
    <source>
        <strain evidence="8">HyVt-237</strain>
    </source>
</reference>
<dbReference type="Proteomes" id="UP000885931">
    <property type="component" value="Unassembled WGS sequence"/>
</dbReference>
<sequence length="53" mass="5485">MSLLIIIIATVLVNNFVLSYFLGICPFLGVSGKASSAIGMGFAVTFVMTLTAA</sequence>
<protein>
    <submittedName>
        <fullName evidence="8">Electron transport complex subunit RsxA</fullName>
    </submittedName>
</protein>